<keyword evidence="17" id="KW-1185">Reference proteome</keyword>
<dbReference type="FunFam" id="2.60.260.20:FF:000005">
    <property type="entry name" value="Chaperone protein dnaJ 1, mitochondrial"/>
    <property type="match status" value="1"/>
</dbReference>
<comment type="similarity">
    <text evidence="10 12">Belongs to the DnaJ family.</text>
</comment>
<evidence type="ECO:0000256" key="12">
    <source>
        <dbReference type="HAMAP-Rule" id="MF_01152"/>
    </source>
</evidence>
<dbReference type="SUPFAM" id="SSF49493">
    <property type="entry name" value="HSP40/DnaJ peptide-binding domain"/>
    <property type="match status" value="2"/>
</dbReference>
<dbReference type="GO" id="GO:0042026">
    <property type="term" value="P:protein refolding"/>
    <property type="evidence" value="ECO:0007669"/>
    <property type="project" value="TreeGrafter"/>
</dbReference>
<dbReference type="InterPro" id="IPR001623">
    <property type="entry name" value="DnaJ_domain"/>
</dbReference>
<evidence type="ECO:0000256" key="4">
    <source>
        <dbReference type="ARBA" id="ARBA00022737"/>
    </source>
</evidence>
<dbReference type="FunFam" id="1.10.287.110:FF:000034">
    <property type="entry name" value="Chaperone protein DnaJ"/>
    <property type="match status" value="1"/>
</dbReference>
<dbReference type="GO" id="GO:0006260">
    <property type="term" value="P:DNA replication"/>
    <property type="evidence" value="ECO:0007669"/>
    <property type="project" value="UniProtKB-KW"/>
</dbReference>
<dbReference type="CDD" id="cd06257">
    <property type="entry name" value="DnaJ"/>
    <property type="match status" value="1"/>
</dbReference>
<feature type="binding site" evidence="12">
    <location>
        <position position="227"/>
    </location>
    <ligand>
        <name>Zn(2+)</name>
        <dbReference type="ChEBI" id="CHEBI:29105"/>
        <label>1</label>
    </ligand>
</feature>
<comment type="subunit">
    <text evidence="12">Homodimer.</text>
</comment>
<dbReference type="Gene3D" id="2.10.230.10">
    <property type="entry name" value="Heat shock protein DnaJ, cysteine-rich domain"/>
    <property type="match status" value="1"/>
</dbReference>
<dbReference type="Pfam" id="PF01556">
    <property type="entry name" value="DnaJ_C"/>
    <property type="match status" value="1"/>
</dbReference>
<dbReference type="GO" id="GO:0009408">
    <property type="term" value="P:response to heat"/>
    <property type="evidence" value="ECO:0007669"/>
    <property type="project" value="InterPro"/>
</dbReference>
<evidence type="ECO:0000256" key="7">
    <source>
        <dbReference type="ARBA" id="ARBA00023016"/>
    </source>
</evidence>
<feature type="binding site" evidence="12">
    <location>
        <position position="224"/>
    </location>
    <ligand>
        <name>Zn(2+)</name>
        <dbReference type="ChEBI" id="CHEBI:29105"/>
        <label>1</label>
    </ligand>
</feature>
<dbReference type="FunFam" id="2.10.230.10:FF:000002">
    <property type="entry name" value="Molecular chaperone DnaJ"/>
    <property type="match status" value="1"/>
</dbReference>
<reference evidence="16 17" key="1">
    <citation type="submission" date="2018-06" db="EMBL/GenBank/DDBJ databases">
        <title>Genomic Encyclopedia of Archaeal and Bacterial Type Strains, Phase II (KMG-II): from individual species to whole genera.</title>
        <authorList>
            <person name="Goeker M."/>
        </authorList>
    </citation>
    <scope>NUCLEOTIDE SEQUENCE [LARGE SCALE GENOMIC DNA]</scope>
    <source>
        <strain evidence="16 17">DSM 21851</strain>
    </source>
</reference>
<evidence type="ECO:0000313" key="17">
    <source>
        <dbReference type="Proteomes" id="UP000248790"/>
    </source>
</evidence>
<keyword evidence="4 12" id="KW-0677">Repeat</keyword>
<feature type="repeat" description="CXXCXGXG motif" evidence="12">
    <location>
        <begin position="210"/>
        <end position="217"/>
    </location>
</feature>
<keyword evidence="1 12" id="KW-0963">Cytoplasm</keyword>
<feature type="zinc finger region" description="CR-type" evidence="13">
    <location>
        <begin position="154"/>
        <end position="236"/>
    </location>
</feature>
<keyword evidence="7 12" id="KW-0346">Stress response</keyword>
<evidence type="ECO:0000256" key="1">
    <source>
        <dbReference type="ARBA" id="ARBA00022490"/>
    </source>
</evidence>
<feature type="binding site" evidence="12">
    <location>
        <position position="187"/>
    </location>
    <ligand>
        <name>Zn(2+)</name>
        <dbReference type="ChEBI" id="CHEBI:29105"/>
        <label>2</label>
    </ligand>
</feature>
<evidence type="ECO:0000256" key="10">
    <source>
        <dbReference type="ARBA" id="ARBA00061004"/>
    </source>
</evidence>
<dbReference type="Proteomes" id="UP000248790">
    <property type="component" value="Unassembled WGS sequence"/>
</dbReference>
<organism evidence="16 17">
    <name type="scientific">Larkinella arboricola</name>
    <dbReference type="NCBI Taxonomy" id="643671"/>
    <lineage>
        <taxon>Bacteria</taxon>
        <taxon>Pseudomonadati</taxon>
        <taxon>Bacteroidota</taxon>
        <taxon>Cytophagia</taxon>
        <taxon>Cytophagales</taxon>
        <taxon>Spirosomataceae</taxon>
        <taxon>Larkinella</taxon>
    </lineage>
</organism>
<dbReference type="AlphaFoldDB" id="A0A327X080"/>
<evidence type="ECO:0000259" key="14">
    <source>
        <dbReference type="PROSITE" id="PS50076"/>
    </source>
</evidence>
<dbReference type="Pfam" id="PF00684">
    <property type="entry name" value="DnaJ_CXXCXGXG"/>
    <property type="match status" value="1"/>
</dbReference>
<comment type="cofactor">
    <cofactor evidence="12">
        <name>Zn(2+)</name>
        <dbReference type="ChEBI" id="CHEBI:29105"/>
    </cofactor>
    <text evidence="12">Binds 2 Zn(2+) ions per monomer.</text>
</comment>
<evidence type="ECO:0000313" key="16">
    <source>
        <dbReference type="EMBL" id="RAJ99727.1"/>
    </source>
</evidence>
<feature type="binding site" evidence="12">
    <location>
        <position position="167"/>
    </location>
    <ligand>
        <name>Zn(2+)</name>
        <dbReference type="ChEBI" id="CHEBI:29105"/>
        <label>1</label>
    </ligand>
</feature>
<evidence type="ECO:0000256" key="3">
    <source>
        <dbReference type="ARBA" id="ARBA00022723"/>
    </source>
</evidence>
<dbReference type="PANTHER" id="PTHR43096">
    <property type="entry name" value="DNAJ HOMOLOG 1, MITOCHONDRIAL-RELATED"/>
    <property type="match status" value="1"/>
</dbReference>
<dbReference type="GO" id="GO:0008270">
    <property type="term" value="F:zinc ion binding"/>
    <property type="evidence" value="ECO:0007669"/>
    <property type="project" value="UniProtKB-UniRule"/>
</dbReference>
<comment type="domain">
    <text evidence="12">The J domain is necessary and sufficient to stimulate DnaK ATPase activity. Zinc center 1 plays an important role in the autonomous, DnaK-independent chaperone activity of DnaJ. Zinc center 2 is essential for interaction with DnaK and for DnaJ activity.</text>
</comment>
<dbReference type="EMBL" id="QLMC01000002">
    <property type="protein sequence ID" value="RAJ99727.1"/>
    <property type="molecule type" value="Genomic_DNA"/>
</dbReference>
<dbReference type="SMART" id="SM00271">
    <property type="entry name" value="DnaJ"/>
    <property type="match status" value="1"/>
</dbReference>
<dbReference type="PROSITE" id="PS00636">
    <property type="entry name" value="DNAJ_1"/>
    <property type="match status" value="1"/>
</dbReference>
<evidence type="ECO:0000256" key="6">
    <source>
        <dbReference type="ARBA" id="ARBA00022833"/>
    </source>
</evidence>
<keyword evidence="6 12" id="KW-0862">Zinc</keyword>
<dbReference type="PROSITE" id="PS51188">
    <property type="entry name" value="ZF_CR"/>
    <property type="match status" value="1"/>
</dbReference>
<keyword evidence="5 12" id="KW-0863">Zinc-finger</keyword>
<evidence type="ECO:0000256" key="11">
    <source>
        <dbReference type="ARBA" id="ARBA00067609"/>
    </source>
</evidence>
<dbReference type="Gene3D" id="1.10.287.110">
    <property type="entry name" value="DnaJ domain"/>
    <property type="match status" value="1"/>
</dbReference>
<name>A0A327X080_LARAB</name>
<dbReference type="NCBIfam" id="NF008035">
    <property type="entry name" value="PRK10767.1"/>
    <property type="match status" value="1"/>
</dbReference>
<dbReference type="GO" id="GO:0031072">
    <property type="term" value="F:heat shock protein binding"/>
    <property type="evidence" value="ECO:0007669"/>
    <property type="project" value="InterPro"/>
</dbReference>
<dbReference type="SUPFAM" id="SSF57938">
    <property type="entry name" value="DnaJ/Hsp40 cysteine-rich domain"/>
    <property type="match status" value="1"/>
</dbReference>
<gene>
    <name evidence="12" type="primary">dnaJ</name>
    <name evidence="16" type="ORF">LX87_01423</name>
</gene>
<dbReference type="InterPro" id="IPR002939">
    <property type="entry name" value="DnaJ_C"/>
</dbReference>
<dbReference type="PROSITE" id="PS50076">
    <property type="entry name" value="DNAJ_2"/>
    <property type="match status" value="1"/>
</dbReference>
<dbReference type="InterPro" id="IPR001305">
    <property type="entry name" value="HSP_DnaJ_Cys-rich_dom"/>
</dbReference>
<dbReference type="Gene3D" id="2.60.260.20">
    <property type="entry name" value="Urease metallochaperone UreE, N-terminal domain"/>
    <property type="match status" value="2"/>
</dbReference>
<feature type="domain" description="CR-type" evidence="15">
    <location>
        <begin position="154"/>
        <end position="236"/>
    </location>
</feature>
<dbReference type="CDD" id="cd10719">
    <property type="entry name" value="DnaJ_zf"/>
    <property type="match status" value="1"/>
</dbReference>
<evidence type="ECO:0000256" key="2">
    <source>
        <dbReference type="ARBA" id="ARBA00022705"/>
    </source>
</evidence>
<dbReference type="InterPro" id="IPR018253">
    <property type="entry name" value="DnaJ_domain_CS"/>
</dbReference>
<proteinExistence type="inferred from homology"/>
<sequence>MVGANPFRLIVFSTNLYMATKRDYYEVLGVDKNASPDDIKKAYRKMAIKYHPDKNPDDPSAEDKFKEAAEAYDVLSDPQKKARYDQFGHAGMGGAAGGGQSMDDIFSQFGDIFGDESPFGSFFGRGGQQQGRRVRRGSDLRIKLKLNLQEVANGVEKKIKVKRHVACTTCGGNGSKNGMAVTTCSSCNGTGQVRKVVNTMLGQMVSTSTCPTCNGEGKMVTERCDACFGEGRVLQEDVIPIKIPAGVAEGIQLSVTGKGNVPPRGGVAGDLLIVIEEEEDENLKRDGNNVVYDLHINFVDAALGTSVEVPTIDGRARITLEPGTQGGRILRLKGKGIKELNGYGRGDQLIHINIWTPKILSSEERGILERLRHSPNFQPKPGKNEKGFFDKMKDFFH</sequence>
<evidence type="ECO:0000256" key="9">
    <source>
        <dbReference type="ARBA" id="ARBA00053423"/>
    </source>
</evidence>
<feature type="repeat" description="CXXCXGXG motif" evidence="12">
    <location>
        <begin position="184"/>
        <end position="191"/>
    </location>
</feature>
<dbReference type="NCBIfam" id="TIGR02349">
    <property type="entry name" value="DnaJ_bact"/>
    <property type="match status" value="1"/>
</dbReference>
<feature type="repeat" description="CXXCXGXG motif" evidence="12">
    <location>
        <begin position="167"/>
        <end position="174"/>
    </location>
</feature>
<evidence type="ECO:0000259" key="15">
    <source>
        <dbReference type="PROSITE" id="PS51188"/>
    </source>
</evidence>
<feature type="binding site" evidence="12">
    <location>
        <position position="210"/>
    </location>
    <ligand>
        <name>Zn(2+)</name>
        <dbReference type="ChEBI" id="CHEBI:29105"/>
        <label>2</label>
    </ligand>
</feature>
<dbReference type="InterPro" id="IPR036869">
    <property type="entry name" value="J_dom_sf"/>
</dbReference>
<keyword evidence="8 12" id="KW-0143">Chaperone</keyword>
<dbReference type="GO" id="GO:0005524">
    <property type="term" value="F:ATP binding"/>
    <property type="evidence" value="ECO:0007669"/>
    <property type="project" value="InterPro"/>
</dbReference>
<keyword evidence="3 12" id="KW-0479">Metal-binding</keyword>
<feature type="binding site" evidence="12">
    <location>
        <position position="213"/>
    </location>
    <ligand>
        <name>Zn(2+)</name>
        <dbReference type="ChEBI" id="CHEBI:29105"/>
        <label>2</label>
    </ligand>
</feature>
<dbReference type="GO" id="GO:0005737">
    <property type="term" value="C:cytoplasm"/>
    <property type="evidence" value="ECO:0007669"/>
    <property type="project" value="UniProtKB-SubCell"/>
</dbReference>
<dbReference type="HAMAP" id="MF_01152">
    <property type="entry name" value="DnaJ"/>
    <property type="match status" value="1"/>
</dbReference>
<comment type="subcellular location">
    <subcellularLocation>
        <location evidence="12">Cytoplasm</location>
    </subcellularLocation>
</comment>
<dbReference type="InterPro" id="IPR008971">
    <property type="entry name" value="HSP40/DnaJ_pept-bd"/>
</dbReference>
<dbReference type="CDD" id="cd10747">
    <property type="entry name" value="DnaJ_C"/>
    <property type="match status" value="1"/>
</dbReference>
<dbReference type="SUPFAM" id="SSF46565">
    <property type="entry name" value="Chaperone J-domain"/>
    <property type="match status" value="1"/>
</dbReference>
<dbReference type="PRINTS" id="PR00625">
    <property type="entry name" value="JDOMAIN"/>
</dbReference>
<comment type="caution">
    <text evidence="16">The sequence shown here is derived from an EMBL/GenBank/DDBJ whole genome shotgun (WGS) entry which is preliminary data.</text>
</comment>
<feature type="binding site" evidence="12">
    <location>
        <position position="170"/>
    </location>
    <ligand>
        <name>Zn(2+)</name>
        <dbReference type="ChEBI" id="CHEBI:29105"/>
        <label>1</label>
    </ligand>
</feature>
<dbReference type="InterPro" id="IPR036410">
    <property type="entry name" value="HSP_DnaJ_Cys-rich_dom_sf"/>
</dbReference>
<dbReference type="PANTHER" id="PTHR43096:SF48">
    <property type="entry name" value="CHAPERONE PROTEIN DNAJ"/>
    <property type="match status" value="1"/>
</dbReference>
<keyword evidence="2 12" id="KW-0235">DNA replication</keyword>
<evidence type="ECO:0000256" key="5">
    <source>
        <dbReference type="ARBA" id="ARBA00022771"/>
    </source>
</evidence>
<evidence type="ECO:0000256" key="8">
    <source>
        <dbReference type="ARBA" id="ARBA00023186"/>
    </source>
</evidence>
<feature type="repeat" description="CXXCXGXG motif" evidence="12">
    <location>
        <begin position="224"/>
        <end position="231"/>
    </location>
</feature>
<dbReference type="GO" id="GO:0051082">
    <property type="term" value="F:unfolded protein binding"/>
    <property type="evidence" value="ECO:0007669"/>
    <property type="project" value="UniProtKB-UniRule"/>
</dbReference>
<feature type="binding site" evidence="12">
    <location>
        <position position="184"/>
    </location>
    <ligand>
        <name>Zn(2+)</name>
        <dbReference type="ChEBI" id="CHEBI:29105"/>
        <label>2</label>
    </ligand>
</feature>
<accession>A0A327X080</accession>
<feature type="domain" description="J" evidence="14">
    <location>
        <begin position="23"/>
        <end position="88"/>
    </location>
</feature>
<dbReference type="Pfam" id="PF00226">
    <property type="entry name" value="DnaJ"/>
    <property type="match status" value="1"/>
</dbReference>
<evidence type="ECO:0000256" key="13">
    <source>
        <dbReference type="PROSITE-ProRule" id="PRU00546"/>
    </source>
</evidence>
<protein>
    <recommendedName>
        <fullName evidence="11 12">Chaperone protein DnaJ</fullName>
    </recommendedName>
</protein>
<dbReference type="InterPro" id="IPR012724">
    <property type="entry name" value="DnaJ"/>
</dbReference>
<comment type="function">
    <text evidence="9 12">Participates actively in the response to hyperosmotic and heat shock by preventing the aggregation of stress-denatured proteins and by disaggregating proteins, also in an autonomous, DnaK-independent fashion. Unfolded proteins bind initially to DnaJ; upon interaction with the DnaJ-bound protein, DnaK hydrolyzes its bound ATP, resulting in the formation of a stable complex. GrpE releases ADP from DnaK; ATP binding to DnaK triggers the release of the substrate protein, thus completing the reaction cycle. Several rounds of ATP-dependent interactions between DnaJ, DnaK and GrpE are required for fully efficient folding. Also involved, together with DnaK and GrpE, in the DNA replication of plasmids through activation of initiation proteins.</text>
</comment>